<dbReference type="STRING" id="71717.A0A4Y7TGN0"/>
<keyword evidence="2" id="KW-0012">Acyltransferase</keyword>
<accession>A0A4Y7TGN0</accession>
<dbReference type="Pfam" id="PF13302">
    <property type="entry name" value="Acetyltransf_3"/>
    <property type="match status" value="1"/>
</dbReference>
<dbReference type="GO" id="GO:0008999">
    <property type="term" value="F:protein-N-terminal-alanine acetyltransferase activity"/>
    <property type="evidence" value="ECO:0007669"/>
    <property type="project" value="TreeGrafter"/>
</dbReference>
<dbReference type="InterPro" id="IPR016181">
    <property type="entry name" value="Acyl_CoA_acyltransferase"/>
</dbReference>
<evidence type="ECO:0000313" key="2">
    <source>
        <dbReference type="EMBL" id="TEB33333.1"/>
    </source>
</evidence>
<feature type="domain" description="N-acetyltransferase" evidence="1">
    <location>
        <begin position="66"/>
        <end position="211"/>
    </location>
</feature>
<name>A0A4Y7TGN0_COPMI</name>
<gene>
    <name evidence="2" type="ORF">FA13DRAFT_147337</name>
</gene>
<proteinExistence type="predicted"/>
<keyword evidence="3" id="KW-1185">Reference proteome</keyword>
<dbReference type="OrthoDB" id="41238at2759"/>
<dbReference type="AlphaFoldDB" id="A0A4Y7TGN0"/>
<keyword evidence="2" id="KW-0808">Transferase</keyword>
<organism evidence="2 3">
    <name type="scientific">Coprinellus micaceus</name>
    <name type="common">Glistening ink-cap mushroom</name>
    <name type="synonym">Coprinus micaceus</name>
    <dbReference type="NCBI Taxonomy" id="71717"/>
    <lineage>
        <taxon>Eukaryota</taxon>
        <taxon>Fungi</taxon>
        <taxon>Dikarya</taxon>
        <taxon>Basidiomycota</taxon>
        <taxon>Agaricomycotina</taxon>
        <taxon>Agaricomycetes</taxon>
        <taxon>Agaricomycetidae</taxon>
        <taxon>Agaricales</taxon>
        <taxon>Agaricineae</taxon>
        <taxon>Psathyrellaceae</taxon>
        <taxon>Coprinellus</taxon>
    </lineage>
</organism>
<evidence type="ECO:0000313" key="3">
    <source>
        <dbReference type="Proteomes" id="UP000298030"/>
    </source>
</evidence>
<protein>
    <submittedName>
        <fullName evidence="2">Acyl-CoA N-acyltransferase</fullName>
    </submittedName>
</protein>
<comment type="caution">
    <text evidence="2">The sequence shown here is derived from an EMBL/GenBank/DDBJ whole genome shotgun (WGS) entry which is preliminary data.</text>
</comment>
<dbReference type="PANTHER" id="PTHR43441:SF5">
    <property type="entry name" value="FAMILY ACETYLTRANSFERASE, PUTATIVE-RELATED"/>
    <property type="match status" value="1"/>
</dbReference>
<dbReference type="PROSITE" id="PS51186">
    <property type="entry name" value="GNAT"/>
    <property type="match status" value="1"/>
</dbReference>
<dbReference type="PANTHER" id="PTHR43441">
    <property type="entry name" value="RIBOSOMAL-PROTEIN-SERINE ACETYLTRANSFERASE"/>
    <property type="match status" value="1"/>
</dbReference>
<evidence type="ECO:0000259" key="1">
    <source>
        <dbReference type="PROSITE" id="PS51186"/>
    </source>
</evidence>
<dbReference type="GO" id="GO:1990189">
    <property type="term" value="F:protein N-terminal-serine acetyltransferase activity"/>
    <property type="evidence" value="ECO:0007669"/>
    <property type="project" value="TreeGrafter"/>
</dbReference>
<reference evidence="2 3" key="1">
    <citation type="journal article" date="2019" name="Nat. Ecol. Evol.">
        <title>Megaphylogeny resolves global patterns of mushroom evolution.</title>
        <authorList>
            <person name="Varga T."/>
            <person name="Krizsan K."/>
            <person name="Foldi C."/>
            <person name="Dima B."/>
            <person name="Sanchez-Garcia M."/>
            <person name="Sanchez-Ramirez S."/>
            <person name="Szollosi G.J."/>
            <person name="Szarkandi J.G."/>
            <person name="Papp V."/>
            <person name="Albert L."/>
            <person name="Andreopoulos W."/>
            <person name="Angelini C."/>
            <person name="Antonin V."/>
            <person name="Barry K.W."/>
            <person name="Bougher N.L."/>
            <person name="Buchanan P."/>
            <person name="Buyck B."/>
            <person name="Bense V."/>
            <person name="Catcheside P."/>
            <person name="Chovatia M."/>
            <person name="Cooper J."/>
            <person name="Damon W."/>
            <person name="Desjardin D."/>
            <person name="Finy P."/>
            <person name="Geml J."/>
            <person name="Haridas S."/>
            <person name="Hughes K."/>
            <person name="Justo A."/>
            <person name="Karasinski D."/>
            <person name="Kautmanova I."/>
            <person name="Kiss B."/>
            <person name="Kocsube S."/>
            <person name="Kotiranta H."/>
            <person name="LaButti K.M."/>
            <person name="Lechner B.E."/>
            <person name="Liimatainen K."/>
            <person name="Lipzen A."/>
            <person name="Lukacs Z."/>
            <person name="Mihaltcheva S."/>
            <person name="Morgado L.N."/>
            <person name="Niskanen T."/>
            <person name="Noordeloos M.E."/>
            <person name="Ohm R.A."/>
            <person name="Ortiz-Santana B."/>
            <person name="Ovrebo C."/>
            <person name="Racz N."/>
            <person name="Riley R."/>
            <person name="Savchenko A."/>
            <person name="Shiryaev A."/>
            <person name="Soop K."/>
            <person name="Spirin V."/>
            <person name="Szebenyi C."/>
            <person name="Tomsovsky M."/>
            <person name="Tulloss R.E."/>
            <person name="Uehling J."/>
            <person name="Grigoriev I.V."/>
            <person name="Vagvolgyi C."/>
            <person name="Papp T."/>
            <person name="Martin F.M."/>
            <person name="Miettinen O."/>
            <person name="Hibbett D.S."/>
            <person name="Nagy L.G."/>
        </authorList>
    </citation>
    <scope>NUCLEOTIDE SEQUENCE [LARGE SCALE GENOMIC DNA]</scope>
    <source>
        <strain evidence="2 3">FP101781</strain>
    </source>
</reference>
<dbReference type="Gene3D" id="3.40.630.30">
    <property type="match status" value="1"/>
</dbReference>
<dbReference type="SUPFAM" id="SSF55729">
    <property type="entry name" value="Acyl-CoA N-acyltransferases (Nat)"/>
    <property type="match status" value="1"/>
</dbReference>
<dbReference type="Proteomes" id="UP000298030">
    <property type="component" value="Unassembled WGS sequence"/>
</dbReference>
<dbReference type="EMBL" id="QPFP01000012">
    <property type="protein sequence ID" value="TEB33333.1"/>
    <property type="molecule type" value="Genomic_DNA"/>
</dbReference>
<sequence>MSFVNSYKPAPFHIYTAPDPSPFDIKFNALVPDKLETPRVRLVPFTPSIHSKPFYTEYRKNRDETEKYLPLSWPDYPTFLTWIHNFILEDASSLLFVIIDRTKGEDGDNLEESIAGLIGYIHSSTLNLSIEIGPVLVLPRAQRTFVSSNAIGLMLKYALDLPKNGGLGLRRVAWTANPNNQASVRAAQRMGFTIEGVVRWTWVLPVGKDGGKPPVDGKRGEGQGRDSTLLSLCWDDWEGGVREKIEQAMQRV</sequence>
<dbReference type="InterPro" id="IPR000182">
    <property type="entry name" value="GNAT_dom"/>
</dbReference>
<dbReference type="InterPro" id="IPR051908">
    <property type="entry name" value="Ribosomal_N-acetyltransferase"/>
</dbReference>